<dbReference type="InterPro" id="IPR050979">
    <property type="entry name" value="LD-transpeptidase"/>
</dbReference>
<dbReference type="NCBIfam" id="NF004785">
    <property type="entry name" value="PRK06132.1-2"/>
    <property type="match status" value="1"/>
</dbReference>
<dbReference type="Proteomes" id="UP000218366">
    <property type="component" value="Unassembled WGS sequence"/>
</dbReference>
<dbReference type="SUPFAM" id="SSF141523">
    <property type="entry name" value="L,D-transpeptidase catalytic domain-like"/>
    <property type="match status" value="1"/>
</dbReference>
<evidence type="ECO:0000313" key="10">
    <source>
        <dbReference type="EMBL" id="PCD01834.1"/>
    </source>
</evidence>
<name>A0A2A4B2C6_9SPHN</name>
<dbReference type="GO" id="GO:0071972">
    <property type="term" value="F:peptidoglycan L,D-transpeptidase activity"/>
    <property type="evidence" value="ECO:0007669"/>
    <property type="project" value="TreeGrafter"/>
</dbReference>
<keyword evidence="6 7" id="KW-0961">Cell wall biogenesis/degradation</keyword>
<evidence type="ECO:0000256" key="8">
    <source>
        <dbReference type="SAM" id="Phobius"/>
    </source>
</evidence>
<dbReference type="GO" id="GO:0016740">
    <property type="term" value="F:transferase activity"/>
    <property type="evidence" value="ECO:0007669"/>
    <property type="project" value="UniProtKB-KW"/>
</dbReference>
<keyword evidence="3" id="KW-0808">Transferase</keyword>
<reference evidence="10 11" key="1">
    <citation type="submission" date="2017-09" db="EMBL/GenBank/DDBJ databases">
        <title>Sphingomonas spermidinifaciens 9NM-10, whole genome shotgun sequence.</title>
        <authorList>
            <person name="Feng G."/>
            <person name="Zhu H."/>
        </authorList>
    </citation>
    <scope>NUCLEOTIDE SEQUENCE [LARGE SCALE GENOMIC DNA]</scope>
    <source>
        <strain evidence="10 11">9NM-10</strain>
    </source>
</reference>
<feature type="transmembrane region" description="Helical" evidence="8">
    <location>
        <begin position="34"/>
        <end position="53"/>
    </location>
</feature>
<feature type="active site" description="Nucleophile" evidence="7">
    <location>
        <position position="166"/>
    </location>
</feature>
<evidence type="ECO:0000259" key="9">
    <source>
        <dbReference type="PROSITE" id="PS52029"/>
    </source>
</evidence>
<dbReference type="InterPro" id="IPR005490">
    <property type="entry name" value="LD_TPept_cat_dom"/>
</dbReference>
<evidence type="ECO:0000256" key="1">
    <source>
        <dbReference type="ARBA" id="ARBA00004752"/>
    </source>
</evidence>
<comment type="similarity">
    <text evidence="2">Belongs to the YkuD family.</text>
</comment>
<dbReference type="InterPro" id="IPR038063">
    <property type="entry name" value="Transpep_catalytic_dom"/>
</dbReference>
<dbReference type="Gene3D" id="2.40.440.10">
    <property type="entry name" value="L,D-transpeptidase catalytic domain-like"/>
    <property type="match status" value="1"/>
</dbReference>
<dbReference type="OrthoDB" id="463216at2"/>
<comment type="caution">
    <text evidence="10">The sequence shown here is derived from an EMBL/GenBank/DDBJ whole genome shotgun (WGS) entry which is preliminary data.</text>
</comment>
<comment type="pathway">
    <text evidence="1 7">Cell wall biogenesis; peptidoglycan biosynthesis.</text>
</comment>
<dbReference type="GO" id="GO:0018104">
    <property type="term" value="P:peptidoglycan-protein cross-linking"/>
    <property type="evidence" value="ECO:0007669"/>
    <property type="project" value="TreeGrafter"/>
</dbReference>
<dbReference type="GO" id="GO:0008360">
    <property type="term" value="P:regulation of cell shape"/>
    <property type="evidence" value="ECO:0007669"/>
    <property type="project" value="UniProtKB-UniRule"/>
</dbReference>
<dbReference type="CDD" id="cd16913">
    <property type="entry name" value="YkuD_like"/>
    <property type="match status" value="1"/>
</dbReference>
<keyword evidence="4 7" id="KW-0133">Cell shape</keyword>
<evidence type="ECO:0000313" key="11">
    <source>
        <dbReference type="Proteomes" id="UP000218366"/>
    </source>
</evidence>
<evidence type="ECO:0000256" key="3">
    <source>
        <dbReference type="ARBA" id="ARBA00022679"/>
    </source>
</evidence>
<organism evidence="10 11">
    <name type="scientific">Sphingomonas spermidinifaciens</name>
    <dbReference type="NCBI Taxonomy" id="1141889"/>
    <lineage>
        <taxon>Bacteria</taxon>
        <taxon>Pseudomonadati</taxon>
        <taxon>Pseudomonadota</taxon>
        <taxon>Alphaproteobacteria</taxon>
        <taxon>Sphingomonadales</taxon>
        <taxon>Sphingomonadaceae</taxon>
        <taxon>Sphingomonas</taxon>
    </lineage>
</organism>
<keyword evidence="8" id="KW-0812">Transmembrane</keyword>
<keyword evidence="8" id="KW-0472">Membrane</keyword>
<gene>
    <name evidence="10" type="ORF">COC42_16500</name>
</gene>
<sequence>MGLQKRGLDLASAASSSRCDHDSPTSARRLRRTGALIAGLLILITGGSLPAYAQLPDLESRAQSLRNGEHVWADRGGAGAVAIVISLADQVAYVYRGGALIGVSTVSTGKPGKSTPVGEFTILQKKVFHRSNLYSNAPMPYMQRLTWTGIALHAGQLPGYPASHGCIRFPAAFAKQLYAITDMGGAVRVVADLPGGPARQQPRELPPVQVARASRPAAPVAPVLVADAGSALRHDDAARAGDESAAPRIELAAETASFVSYDAVFAQGYGARGAN</sequence>
<dbReference type="Pfam" id="PF03734">
    <property type="entry name" value="YkuD"/>
    <property type="match status" value="1"/>
</dbReference>
<dbReference type="PANTHER" id="PTHR30582:SF2">
    <property type="entry name" value="L,D-TRANSPEPTIDASE YCIB-RELATED"/>
    <property type="match status" value="1"/>
</dbReference>
<protein>
    <recommendedName>
        <fullName evidence="9">L,D-TPase catalytic domain-containing protein</fullName>
    </recommendedName>
</protein>
<dbReference type="AlphaFoldDB" id="A0A2A4B2C6"/>
<evidence type="ECO:0000256" key="6">
    <source>
        <dbReference type="ARBA" id="ARBA00023316"/>
    </source>
</evidence>
<evidence type="ECO:0000256" key="5">
    <source>
        <dbReference type="ARBA" id="ARBA00022984"/>
    </source>
</evidence>
<dbReference type="GO" id="GO:0071555">
    <property type="term" value="P:cell wall organization"/>
    <property type="evidence" value="ECO:0007669"/>
    <property type="project" value="UniProtKB-UniRule"/>
</dbReference>
<evidence type="ECO:0000256" key="4">
    <source>
        <dbReference type="ARBA" id="ARBA00022960"/>
    </source>
</evidence>
<evidence type="ECO:0000256" key="2">
    <source>
        <dbReference type="ARBA" id="ARBA00005992"/>
    </source>
</evidence>
<dbReference type="PROSITE" id="PS52029">
    <property type="entry name" value="LD_TPASE"/>
    <property type="match status" value="1"/>
</dbReference>
<proteinExistence type="inferred from homology"/>
<keyword evidence="8" id="KW-1133">Transmembrane helix</keyword>
<accession>A0A2A4B2C6</accession>
<keyword evidence="11" id="KW-1185">Reference proteome</keyword>
<feature type="domain" description="L,D-TPase catalytic" evidence="9">
    <location>
        <begin position="81"/>
        <end position="190"/>
    </location>
</feature>
<evidence type="ECO:0000256" key="7">
    <source>
        <dbReference type="PROSITE-ProRule" id="PRU01373"/>
    </source>
</evidence>
<dbReference type="EMBL" id="NWMW01000003">
    <property type="protein sequence ID" value="PCD01834.1"/>
    <property type="molecule type" value="Genomic_DNA"/>
</dbReference>
<feature type="active site" description="Proton donor/acceptor" evidence="7">
    <location>
        <position position="153"/>
    </location>
</feature>
<keyword evidence="5 7" id="KW-0573">Peptidoglycan synthesis</keyword>
<dbReference type="PANTHER" id="PTHR30582">
    <property type="entry name" value="L,D-TRANSPEPTIDASE"/>
    <property type="match status" value="1"/>
</dbReference>
<dbReference type="UniPathway" id="UPA00219"/>
<dbReference type="GO" id="GO:0005576">
    <property type="term" value="C:extracellular region"/>
    <property type="evidence" value="ECO:0007669"/>
    <property type="project" value="TreeGrafter"/>
</dbReference>